<comment type="caution">
    <text evidence="1">The sequence shown here is derived from an EMBL/GenBank/DDBJ whole genome shotgun (WGS) entry which is preliminary data.</text>
</comment>
<dbReference type="AlphaFoldDB" id="A0A9P8RVY8"/>
<evidence type="ECO:0000313" key="2">
    <source>
        <dbReference type="Proteomes" id="UP000018208"/>
    </source>
</evidence>
<dbReference type="RefSeq" id="XP_067762097.1">
    <property type="nucleotide sequence ID" value="XM_067911410.1"/>
</dbReference>
<sequence>MLVQLVHSGQRYLADIKENQSTQLMFNEIIDSLIPDESTLFSKIIILYRGSTVQISDDILVSELFQPSEFTELYVEIQQLSRTKEESIFIVGSSIIFYI</sequence>
<evidence type="ECO:0000313" key="1">
    <source>
        <dbReference type="EMBL" id="KAH0571324.1"/>
    </source>
</evidence>
<dbReference type="EMBL" id="AUWU02000007">
    <property type="protein sequence ID" value="KAH0571324.1"/>
    <property type="molecule type" value="Genomic_DNA"/>
</dbReference>
<dbReference type="GeneID" id="94301648"/>
<gene>
    <name evidence="1" type="ORF">SS50377_27625</name>
</gene>
<keyword evidence="2" id="KW-1185">Reference proteome</keyword>
<dbReference type="Proteomes" id="UP000018208">
    <property type="component" value="Unassembled WGS sequence"/>
</dbReference>
<dbReference type="KEGG" id="ssao:94301648"/>
<reference evidence="1 2" key="1">
    <citation type="journal article" date="2014" name="PLoS Genet.">
        <title>The Genome of Spironucleus salmonicida Highlights a Fish Pathogen Adapted to Fluctuating Environments.</title>
        <authorList>
            <person name="Xu F."/>
            <person name="Jerlstrom-Hultqvist J."/>
            <person name="Einarsson E."/>
            <person name="Astvaldsson A."/>
            <person name="Svard S.G."/>
            <person name="Andersson J.O."/>
        </authorList>
    </citation>
    <scope>NUCLEOTIDE SEQUENCE [LARGE SCALE GENOMIC DNA]</scope>
    <source>
        <strain evidence="1 2">ATCC 50377</strain>
    </source>
</reference>
<accession>A0A9P8RVY8</accession>
<name>A0A9P8RVY8_9EUKA</name>
<organism evidence="1 2">
    <name type="scientific">Spironucleus salmonicida</name>
    <dbReference type="NCBI Taxonomy" id="348837"/>
    <lineage>
        <taxon>Eukaryota</taxon>
        <taxon>Metamonada</taxon>
        <taxon>Diplomonadida</taxon>
        <taxon>Hexamitidae</taxon>
        <taxon>Hexamitinae</taxon>
        <taxon>Spironucleus</taxon>
    </lineage>
</organism>
<proteinExistence type="predicted"/>
<protein>
    <submittedName>
        <fullName evidence="1">Uncharacterized protein</fullName>
    </submittedName>
</protein>